<keyword evidence="2" id="KW-0472">Membrane</keyword>
<evidence type="ECO:0000313" key="5">
    <source>
        <dbReference type="Proteomes" id="UP000326799"/>
    </source>
</evidence>
<feature type="domain" description="DUF6536" evidence="3">
    <location>
        <begin position="64"/>
        <end position="219"/>
    </location>
</feature>
<dbReference type="PANTHER" id="PTHR35395">
    <property type="entry name" value="DUF6536 DOMAIN-CONTAINING PROTEIN"/>
    <property type="match status" value="1"/>
</dbReference>
<dbReference type="EMBL" id="ML733663">
    <property type="protein sequence ID" value="KAB8213217.1"/>
    <property type="molecule type" value="Genomic_DNA"/>
</dbReference>
<dbReference type="PANTHER" id="PTHR35395:SF1">
    <property type="entry name" value="DUF6536 DOMAIN-CONTAINING PROTEIN"/>
    <property type="match status" value="1"/>
</dbReference>
<dbReference type="AlphaFoldDB" id="A0A5N6E7G0"/>
<feature type="transmembrane region" description="Helical" evidence="2">
    <location>
        <begin position="675"/>
        <end position="700"/>
    </location>
</feature>
<evidence type="ECO:0000259" key="3">
    <source>
        <dbReference type="Pfam" id="PF20163"/>
    </source>
</evidence>
<name>A0A5N6E7G0_9EURO</name>
<feature type="region of interest" description="Disordered" evidence="1">
    <location>
        <begin position="507"/>
        <end position="554"/>
    </location>
</feature>
<protein>
    <recommendedName>
        <fullName evidence="3">DUF6536 domain-containing protein</fullName>
    </recommendedName>
</protein>
<dbReference type="Proteomes" id="UP000326799">
    <property type="component" value="Unassembled WGS sequence"/>
</dbReference>
<keyword evidence="5" id="KW-1185">Reference proteome</keyword>
<feature type="transmembrane region" description="Helical" evidence="2">
    <location>
        <begin position="67"/>
        <end position="92"/>
    </location>
</feature>
<feature type="transmembrane region" description="Helical" evidence="2">
    <location>
        <begin position="564"/>
        <end position="590"/>
    </location>
</feature>
<evidence type="ECO:0000313" key="4">
    <source>
        <dbReference type="EMBL" id="KAB8213217.1"/>
    </source>
</evidence>
<organism evidence="4 5">
    <name type="scientific">Aspergillus novoparasiticus</name>
    <dbReference type="NCBI Taxonomy" id="986946"/>
    <lineage>
        <taxon>Eukaryota</taxon>
        <taxon>Fungi</taxon>
        <taxon>Dikarya</taxon>
        <taxon>Ascomycota</taxon>
        <taxon>Pezizomycotina</taxon>
        <taxon>Eurotiomycetes</taxon>
        <taxon>Eurotiomycetidae</taxon>
        <taxon>Eurotiales</taxon>
        <taxon>Aspergillaceae</taxon>
        <taxon>Aspergillus</taxon>
        <taxon>Aspergillus subgen. Circumdati</taxon>
    </lineage>
</organism>
<feature type="transmembrane region" description="Helical" evidence="2">
    <location>
        <begin position="447"/>
        <end position="470"/>
    </location>
</feature>
<feature type="transmembrane region" description="Helical" evidence="2">
    <location>
        <begin position="632"/>
        <end position="654"/>
    </location>
</feature>
<proteinExistence type="predicted"/>
<dbReference type="InterPro" id="IPR046623">
    <property type="entry name" value="DUF6536"/>
</dbReference>
<sequence>MDRSTFKNLPTIPELHKIASQWMRRPEYLMAGNNQSSPKRRGFSWKSIRPPFSKSGDFENGHEWIKGALICTWITGFILALNIILALVAGGIGSSRAVNKGQFQMVELYAGNCTKANRDATGLHLLINILSTLLLGASNYVMQCLGAPSRKDVDAAHQRRRWLDIGTFSVRNLRVMDWRRRVLWTSLLVSSLPIHMIYNAVISPSISTLGFGVLTIPSNLLPTESLVYDEAASSAFYDQIGSTAMDIRSQIFNGTFENMTSTACVKSYAVDYNTKMSTLVLVADRKHLHNASSLMGSLFSSQDVGVDYYSRQDMDKYLAEIGNDTWSVLSNFWSYRVWNFSSSLSTDSSFGMLDYWFQNLYFSDPAINTTITDQSTLAKFVYNYNPTSDGLREYLDNPAHWINSSWAADLSFQVWKNTTTADSNFYGSLQTPVLHCLSKKGEERCRLLFSPPIAITVILCNVVKVVCMALTSRVGRRSGILLTVGDAVSSFLTCPDMTTKGRCMMGRADMTKGPQHWDNRVQSDTEIPMDDSPRGATSLSPSRDLPRPSLPPRKKRWRQAVSPIRWMLTLSWFVACIITLIVLFVMAVAYRSSFSAAWNLGLGQASPLSMLDSASISKNPIALILLANTPQIVLSILYFLANSLLTCMLVAAEWDRYATQRRPLRVSWPQGKQRSTYYLTLPYRYSIPMLIISALLHWLLSQSIFFVDVQAYDVHGQTDPYSSARACGFSPMAIFFTIILGSFVLILLFTLGAKRLRSHAPLVSHCSAAISAACHPPADDTDAALKPVMWGEINVKRFIREAGGQELNPLEEQQAEVSVYENRLPVSVRTGYGHCSFTSREVETPHLDRLYC</sequence>
<accession>A0A5N6E7G0</accession>
<evidence type="ECO:0000256" key="2">
    <source>
        <dbReference type="SAM" id="Phobius"/>
    </source>
</evidence>
<feature type="transmembrane region" description="Helical" evidence="2">
    <location>
        <begin position="729"/>
        <end position="751"/>
    </location>
</feature>
<dbReference type="Pfam" id="PF20163">
    <property type="entry name" value="DUF6536"/>
    <property type="match status" value="1"/>
</dbReference>
<evidence type="ECO:0000256" key="1">
    <source>
        <dbReference type="SAM" id="MobiDB-lite"/>
    </source>
</evidence>
<gene>
    <name evidence="4" type="ORF">BDV33DRAFT_210419</name>
</gene>
<feature type="transmembrane region" description="Helical" evidence="2">
    <location>
        <begin position="182"/>
        <end position="201"/>
    </location>
</feature>
<keyword evidence="2" id="KW-0812">Transmembrane</keyword>
<keyword evidence="2" id="KW-1133">Transmembrane helix</keyword>
<reference evidence="4 5" key="1">
    <citation type="submission" date="2019-04" db="EMBL/GenBank/DDBJ databases">
        <title>Fungal friends and foes A comparative genomics study of 23 Aspergillus species from section Flavi.</title>
        <authorList>
            <consortium name="DOE Joint Genome Institute"/>
            <person name="Kjaerbolling I."/>
            <person name="Vesth T.C."/>
            <person name="Frisvad J.C."/>
            <person name="Nybo J.L."/>
            <person name="Theobald S."/>
            <person name="Kildgaard S."/>
            <person name="Petersen T.I."/>
            <person name="Kuo A."/>
            <person name="Sato A."/>
            <person name="Lyhne E.K."/>
            <person name="Kogle M.E."/>
            <person name="Wiebenga A."/>
            <person name="Kun R.S."/>
            <person name="Lubbers R.J."/>
            <person name="Makela M.R."/>
            <person name="Barry K."/>
            <person name="Chovatia M."/>
            <person name="Clum A."/>
            <person name="Daum C."/>
            <person name="Haridas S."/>
            <person name="He G."/>
            <person name="LaButti K."/>
            <person name="Lipzen A."/>
            <person name="Mondo S."/>
            <person name="Pangilinan J."/>
            <person name="Riley R."/>
            <person name="Salamov A."/>
            <person name="Simmons B.A."/>
            <person name="Magnuson J.K."/>
            <person name="Henrissat B."/>
            <person name="Mortensen U.H."/>
            <person name="Larsen T.O."/>
            <person name="De vries R.P."/>
            <person name="Grigoriev I.V."/>
            <person name="Machida M."/>
            <person name="Baker S.E."/>
            <person name="Andersen M.R."/>
        </authorList>
    </citation>
    <scope>NUCLEOTIDE SEQUENCE [LARGE SCALE GENOMIC DNA]</scope>
    <source>
        <strain evidence="4 5">CBS 126849</strain>
    </source>
</reference>